<reference evidence="1 2" key="1">
    <citation type="submission" date="2019-05" db="EMBL/GenBank/DDBJ databases">
        <title>Another draft genome of Portunus trituberculatus and its Hox gene families provides insights of decapod evolution.</title>
        <authorList>
            <person name="Jeong J.-H."/>
            <person name="Song I."/>
            <person name="Kim S."/>
            <person name="Choi T."/>
            <person name="Kim D."/>
            <person name="Ryu S."/>
            <person name="Kim W."/>
        </authorList>
    </citation>
    <scope>NUCLEOTIDE SEQUENCE [LARGE SCALE GENOMIC DNA]</scope>
    <source>
        <tissue evidence="1">Muscle</tissue>
    </source>
</reference>
<accession>A0A5B7KIP9</accession>
<sequence>MVMEDVLTSDADGLVVGGGGGGGGRRGGGGGNRGAGRVLEVVEEEEEEDVVAVVVEEVVVVKWQHHHRRGRCDYAIEGSRGSGLFAETYGLKEVKVGCDCFKAEVVLFLVTFLPSCLGLQEL</sequence>
<comment type="caution">
    <text evidence="1">The sequence shown here is derived from an EMBL/GenBank/DDBJ whole genome shotgun (WGS) entry which is preliminary data.</text>
</comment>
<organism evidence="1 2">
    <name type="scientific">Portunus trituberculatus</name>
    <name type="common">Swimming crab</name>
    <name type="synonym">Neptunus trituberculatus</name>
    <dbReference type="NCBI Taxonomy" id="210409"/>
    <lineage>
        <taxon>Eukaryota</taxon>
        <taxon>Metazoa</taxon>
        <taxon>Ecdysozoa</taxon>
        <taxon>Arthropoda</taxon>
        <taxon>Crustacea</taxon>
        <taxon>Multicrustacea</taxon>
        <taxon>Malacostraca</taxon>
        <taxon>Eumalacostraca</taxon>
        <taxon>Eucarida</taxon>
        <taxon>Decapoda</taxon>
        <taxon>Pleocyemata</taxon>
        <taxon>Brachyura</taxon>
        <taxon>Eubrachyura</taxon>
        <taxon>Portunoidea</taxon>
        <taxon>Portunidae</taxon>
        <taxon>Portuninae</taxon>
        <taxon>Portunus</taxon>
    </lineage>
</organism>
<protein>
    <submittedName>
        <fullName evidence="1">Uncharacterized protein</fullName>
    </submittedName>
</protein>
<dbReference type="Proteomes" id="UP000324222">
    <property type="component" value="Unassembled WGS sequence"/>
</dbReference>
<dbReference type="EMBL" id="VSRR010152498">
    <property type="protein sequence ID" value="MPD06687.1"/>
    <property type="molecule type" value="Genomic_DNA"/>
</dbReference>
<evidence type="ECO:0000313" key="2">
    <source>
        <dbReference type="Proteomes" id="UP000324222"/>
    </source>
</evidence>
<evidence type="ECO:0000313" key="1">
    <source>
        <dbReference type="EMBL" id="MPD06687.1"/>
    </source>
</evidence>
<proteinExistence type="predicted"/>
<name>A0A5B7KIP9_PORTR</name>
<gene>
    <name evidence="1" type="ORF">E2C01_102511</name>
</gene>
<keyword evidence="2" id="KW-1185">Reference proteome</keyword>
<dbReference type="AlphaFoldDB" id="A0A5B7KIP9"/>